<dbReference type="GO" id="GO:0046872">
    <property type="term" value="F:metal ion binding"/>
    <property type="evidence" value="ECO:0007669"/>
    <property type="project" value="UniProtKB-KW"/>
</dbReference>
<dbReference type="InterPro" id="IPR036909">
    <property type="entry name" value="Cyt_c-like_dom_sf"/>
</dbReference>
<dbReference type="Pfam" id="PF07635">
    <property type="entry name" value="PSCyt1"/>
    <property type="match status" value="1"/>
</dbReference>
<keyword evidence="3 4" id="KW-0408">Iron</keyword>
<dbReference type="eggNOG" id="COG2133">
    <property type="taxonomic scope" value="Bacteria"/>
</dbReference>
<gene>
    <name evidence="7" type="ordered locus">CLDAP_25310</name>
</gene>
<evidence type="ECO:0000259" key="6">
    <source>
        <dbReference type="PROSITE" id="PS51007"/>
    </source>
</evidence>
<dbReference type="InterPro" id="IPR011429">
    <property type="entry name" value="Cyt_c_Planctomycete-type"/>
</dbReference>
<dbReference type="PROSITE" id="PS51007">
    <property type="entry name" value="CYTC"/>
    <property type="match status" value="1"/>
</dbReference>
<dbReference type="SUPFAM" id="SSF50952">
    <property type="entry name" value="Soluble quinoprotein glucose dehydrogenase"/>
    <property type="match status" value="1"/>
</dbReference>
<organism evidence="7 8">
    <name type="scientific">Caldilinea aerophila (strain DSM 14535 / JCM 11387 / NBRC 104270 / STL-6-O1)</name>
    <dbReference type="NCBI Taxonomy" id="926550"/>
    <lineage>
        <taxon>Bacteria</taxon>
        <taxon>Bacillati</taxon>
        <taxon>Chloroflexota</taxon>
        <taxon>Caldilineae</taxon>
        <taxon>Caldilineales</taxon>
        <taxon>Caldilineaceae</taxon>
        <taxon>Caldilinea</taxon>
    </lineage>
</organism>
<feature type="region of interest" description="Disordered" evidence="5">
    <location>
        <begin position="219"/>
        <end position="238"/>
    </location>
</feature>
<dbReference type="HOGENOM" id="CLU_377989_0_0_0"/>
<keyword evidence="8" id="KW-1185">Reference proteome</keyword>
<feature type="compositionally biased region" description="Low complexity" evidence="5">
    <location>
        <begin position="341"/>
        <end position="353"/>
    </location>
</feature>
<evidence type="ECO:0000313" key="8">
    <source>
        <dbReference type="Proteomes" id="UP000007880"/>
    </source>
</evidence>
<dbReference type="Gene3D" id="2.120.10.30">
    <property type="entry name" value="TolB, C-terminal domain"/>
    <property type="match status" value="1"/>
</dbReference>
<dbReference type="GO" id="GO:0009055">
    <property type="term" value="F:electron transfer activity"/>
    <property type="evidence" value="ECO:0007669"/>
    <property type="project" value="InterPro"/>
</dbReference>
<dbReference type="EMBL" id="AP012337">
    <property type="protein sequence ID" value="BAM00571.1"/>
    <property type="molecule type" value="Genomic_DNA"/>
</dbReference>
<dbReference type="Proteomes" id="UP000007880">
    <property type="component" value="Chromosome"/>
</dbReference>
<name>I0I5N3_CALAS</name>
<feature type="region of interest" description="Disordered" evidence="5">
    <location>
        <begin position="307"/>
        <end position="353"/>
    </location>
</feature>
<keyword evidence="2 4" id="KW-0479">Metal-binding</keyword>
<dbReference type="AlphaFoldDB" id="I0I5N3"/>
<evidence type="ECO:0000256" key="3">
    <source>
        <dbReference type="ARBA" id="ARBA00023004"/>
    </source>
</evidence>
<keyword evidence="1 4" id="KW-0349">Heme</keyword>
<evidence type="ECO:0000256" key="1">
    <source>
        <dbReference type="ARBA" id="ARBA00022617"/>
    </source>
</evidence>
<evidence type="ECO:0000256" key="4">
    <source>
        <dbReference type="PROSITE-ProRule" id="PRU00433"/>
    </source>
</evidence>
<evidence type="ECO:0000256" key="5">
    <source>
        <dbReference type="SAM" id="MobiDB-lite"/>
    </source>
</evidence>
<sequence length="733" mass="76283">MTILAGCSGTLTTLLSGPPPLSGGPRPPMLDPNLLGQPYRNIQPIRDLDELKACIDLGASAFGATLQTTNVRSQPDVDSCRVGKIERGSLVEIVGYTVVEALDASAAQTPTLAALLPTPTPAVPVAQGPQVGYVEDIQPIFDRSCAACHSAAARIMGLQTTTYRGIMAGSDNGPVVIPGDPERSKLWEMVSQGKMPVTGPLPPDEQQLVYEWIKQGAAERRAAPPAPPAQQATAQTAAARTSAAKPVVTTWLTVGPGVKMTEVPDACNDGLPHETLVSSDLILPISCGAIPNDADLARILARVGLRPASSSMPRGNASTGADGSAQTVSTGSAAGDGLANAPSSPASPIQAPAVQPVAARPAAASGAAPIRVSALGLPAPSEDDPYMIPRGGFCVEQRLPDNTRAITAIAFAPDGRMFLALDSNLARDVDPMILYDAYHPSRSVAVYDWINNRSRYEEIFTESSRITGLDYHGGALYISRAGEIGRIPDGGGYEKLADGFAVNSQLFHANNGIVISNGWVYVSAGAMRDGYVDGPITGVGEEGAQQIVSAGNPYAARIVRAPLDALLSQRTIGVFSTAARGVRNPYGITADPFGRIWFTDNGATNVPDEISAGDEVNMLDPAAIGPSEGATPHYGFPLTLSGEGADWYTPPVVDLVNSAAPTGITWAYDTVYFGVYGRFPGLYRVGRGADGSAVAERILHGWPILAVATAPDGAVWIGMGNGGLYRITPGCSN</sequence>
<dbReference type="STRING" id="926550.CLDAP_25310"/>
<dbReference type="InterPro" id="IPR011041">
    <property type="entry name" value="Quinoprot_gluc/sorb_DH_b-prop"/>
</dbReference>
<dbReference type="InterPro" id="IPR009056">
    <property type="entry name" value="Cyt_c-like_dom"/>
</dbReference>
<dbReference type="GO" id="GO:0020037">
    <property type="term" value="F:heme binding"/>
    <property type="evidence" value="ECO:0007669"/>
    <property type="project" value="InterPro"/>
</dbReference>
<dbReference type="SUPFAM" id="SSF46626">
    <property type="entry name" value="Cytochrome c"/>
    <property type="match status" value="1"/>
</dbReference>
<accession>I0I5N3</accession>
<reference evidence="7 8" key="1">
    <citation type="submission" date="2012-02" db="EMBL/GenBank/DDBJ databases">
        <title>Complete genome sequence of Caldilinea aerophila DSM 14535 (= NBRC 102666).</title>
        <authorList>
            <person name="Oguchi A."/>
            <person name="Hosoyama A."/>
            <person name="Sekine M."/>
            <person name="Fukai R."/>
            <person name="Kato Y."/>
            <person name="Nakamura S."/>
            <person name="Hanada S."/>
            <person name="Yamazaki S."/>
            <person name="Fujita N."/>
        </authorList>
    </citation>
    <scope>NUCLEOTIDE SEQUENCE [LARGE SCALE GENOMIC DNA]</scope>
    <source>
        <strain evidence="8">DSM 14535 / JCM 11387 / NBRC 104270 / STL-6-O1</strain>
    </source>
</reference>
<evidence type="ECO:0000256" key="2">
    <source>
        <dbReference type="ARBA" id="ARBA00022723"/>
    </source>
</evidence>
<dbReference type="InterPro" id="IPR011042">
    <property type="entry name" value="6-blade_b-propeller_TolB-like"/>
</dbReference>
<dbReference type="PANTHER" id="PTHR35889:SF3">
    <property type="entry name" value="F-BOX DOMAIN-CONTAINING PROTEIN"/>
    <property type="match status" value="1"/>
</dbReference>
<proteinExistence type="predicted"/>
<feature type="domain" description="Cytochrome c" evidence="6">
    <location>
        <begin position="132"/>
        <end position="256"/>
    </location>
</feature>
<feature type="compositionally biased region" description="Polar residues" evidence="5">
    <location>
        <begin position="308"/>
        <end position="332"/>
    </location>
</feature>
<evidence type="ECO:0000313" key="7">
    <source>
        <dbReference type="EMBL" id="BAM00571.1"/>
    </source>
</evidence>
<dbReference type="PANTHER" id="PTHR35889">
    <property type="entry name" value="CYCLOINULO-OLIGOSACCHARIDE FRUCTANOTRANSFERASE-RELATED"/>
    <property type="match status" value="1"/>
</dbReference>
<dbReference type="KEGG" id="cap:CLDAP_25310"/>
<feature type="compositionally biased region" description="Low complexity" evidence="5">
    <location>
        <begin position="229"/>
        <end position="238"/>
    </location>
</feature>
<protein>
    <submittedName>
        <fullName evidence="7">Cytochrome c family protein</fullName>
    </submittedName>
</protein>